<name>A0A6J5Q6C1_9CAUD</name>
<accession>A0A6J5Q6C1</accession>
<dbReference type="EMBL" id="LR797127">
    <property type="protein sequence ID" value="CAB4188602.1"/>
    <property type="molecule type" value="Genomic_DNA"/>
</dbReference>
<dbReference type="EMBL" id="LR796920">
    <property type="protein sequence ID" value="CAB4174836.1"/>
    <property type="molecule type" value="Genomic_DNA"/>
</dbReference>
<evidence type="ECO:0000313" key="1">
    <source>
        <dbReference type="EMBL" id="CAB4174836.1"/>
    </source>
</evidence>
<proteinExistence type="predicted"/>
<protein>
    <submittedName>
        <fullName evidence="2">Uncharacterized protein</fullName>
    </submittedName>
</protein>
<dbReference type="EMBL" id="LR796984">
    <property type="protein sequence ID" value="CAB4179849.1"/>
    <property type="molecule type" value="Genomic_DNA"/>
</dbReference>
<gene>
    <name evidence="2" type="ORF">UFOVP1035_80</name>
    <name evidence="3" type="ORF">UFOVP1181_39</name>
    <name evidence="1" type="ORF">UFOVP965_84</name>
</gene>
<evidence type="ECO:0000313" key="3">
    <source>
        <dbReference type="EMBL" id="CAB4188602.1"/>
    </source>
</evidence>
<reference evidence="2" key="1">
    <citation type="submission" date="2020-05" db="EMBL/GenBank/DDBJ databases">
        <authorList>
            <person name="Chiriac C."/>
            <person name="Salcher M."/>
            <person name="Ghai R."/>
            <person name="Kavagutti S V."/>
        </authorList>
    </citation>
    <scope>NUCLEOTIDE SEQUENCE</scope>
</reference>
<organism evidence="2">
    <name type="scientific">uncultured Caudovirales phage</name>
    <dbReference type="NCBI Taxonomy" id="2100421"/>
    <lineage>
        <taxon>Viruses</taxon>
        <taxon>Duplodnaviria</taxon>
        <taxon>Heunggongvirae</taxon>
        <taxon>Uroviricota</taxon>
        <taxon>Caudoviricetes</taxon>
        <taxon>Peduoviridae</taxon>
        <taxon>Maltschvirus</taxon>
        <taxon>Maltschvirus maltsch</taxon>
    </lineage>
</organism>
<evidence type="ECO:0000313" key="2">
    <source>
        <dbReference type="EMBL" id="CAB4179849.1"/>
    </source>
</evidence>
<sequence>MFIEMSCNCSASFQADIPETDTLLLVWAQSFVNAHNECGFMTKPIAVDVEEKLKRYDIIYKEKREKEL</sequence>